<dbReference type="EMBL" id="JAGRPV010000001">
    <property type="protein sequence ID" value="MDI4648172.1"/>
    <property type="molecule type" value="Genomic_DNA"/>
</dbReference>
<comment type="caution">
    <text evidence="1">The sequence shown here is derived from an EMBL/GenBank/DDBJ whole genome shotgun (WGS) entry which is preliminary data.</text>
</comment>
<organism evidence="1 2">
    <name type="scientific">Cohnella hashimotonis</name>
    <dbReference type="NCBI Taxonomy" id="2826895"/>
    <lineage>
        <taxon>Bacteria</taxon>
        <taxon>Bacillati</taxon>
        <taxon>Bacillota</taxon>
        <taxon>Bacilli</taxon>
        <taxon>Bacillales</taxon>
        <taxon>Paenibacillaceae</taxon>
        <taxon>Cohnella</taxon>
    </lineage>
</organism>
<proteinExistence type="predicted"/>
<evidence type="ECO:0000313" key="1">
    <source>
        <dbReference type="EMBL" id="MDI4648172.1"/>
    </source>
</evidence>
<accession>A0ABT6TMV0</accession>
<name>A0ABT6TMV0_9BACL</name>
<reference evidence="1" key="1">
    <citation type="submission" date="2023-04" db="EMBL/GenBank/DDBJ databases">
        <title>Comparative genomic analysis of Cohnella hashimotonis sp. nov., isolated from the International Space Station.</title>
        <authorList>
            <person name="Venkateswaran K."/>
            <person name="Simpson A."/>
        </authorList>
    </citation>
    <scope>NUCLEOTIDE SEQUENCE</scope>
    <source>
        <strain evidence="1">F6_2S_P_1</strain>
    </source>
</reference>
<dbReference type="Gene3D" id="1.10.1200.10">
    <property type="entry name" value="ACP-like"/>
    <property type="match status" value="1"/>
</dbReference>
<keyword evidence="2" id="KW-1185">Reference proteome</keyword>
<dbReference type="InterPro" id="IPR036736">
    <property type="entry name" value="ACP-like_sf"/>
</dbReference>
<dbReference type="RefSeq" id="WP_282910906.1">
    <property type="nucleotide sequence ID" value="NZ_JAGRPV010000001.1"/>
</dbReference>
<sequence length="462" mass="51179">MIRPFEPLMDIPYYYPCNLPLVREVLRRQGIRSGLGLLAAARLYGVPACSDTGLVKTYFNKLDYAEAVWRQTGKTEFASLEEGLREGQRLIGEGELFLVTGTSYYLPHCEDYLSPKYIEKLVDPGSRQYLVDHWLAVYGIEETRLHVYDPVPARYAGPLSLQAFDDFWKGNKAIPELANAKRKEELHSYCSIGIAAADDAKCSAYEEQLLQAVATHAHEFLSAREVAEEARTYYFGYAVTRRLLGQLHRSLAEGAAALGALSAFVFDMRWSRYFFRDLLREAAETLGSPFDGHAAAFDAIVADWEDAHKQLQGRAAAERMAKLGVALEALAKREHRLYEMLWADARGAGLFAKRQRSDARGPDGRRETILRIVLDSCEDLNRFQGGAVPVELGAEAPLYGRNGNLDSLGLVSLLASVEQGIEEALGCGIALSDIAAASVPDSPYRTVDTLVGYLLERLPEAG</sequence>
<gene>
    <name evidence="1" type="ORF">KB449_24690</name>
</gene>
<evidence type="ECO:0000313" key="2">
    <source>
        <dbReference type="Proteomes" id="UP001161691"/>
    </source>
</evidence>
<dbReference type="Proteomes" id="UP001161691">
    <property type="component" value="Unassembled WGS sequence"/>
</dbReference>
<evidence type="ECO:0008006" key="3">
    <source>
        <dbReference type="Google" id="ProtNLM"/>
    </source>
</evidence>
<protein>
    <recommendedName>
        <fullName evidence="3">Carrier domain-containing protein</fullName>
    </recommendedName>
</protein>